<dbReference type="OrthoDB" id="117402at2"/>
<feature type="region of interest" description="Disordered" evidence="1">
    <location>
        <begin position="1"/>
        <end position="20"/>
    </location>
</feature>
<evidence type="ECO:0000313" key="4">
    <source>
        <dbReference type="EMBL" id="OKL53833.1"/>
    </source>
</evidence>
<dbReference type="EMBL" id="MQVR01000038">
    <property type="protein sequence ID" value="OKL53833.1"/>
    <property type="molecule type" value="Genomic_DNA"/>
</dbReference>
<keyword evidence="2" id="KW-0812">Transmembrane</keyword>
<dbReference type="CDD" id="cd02972">
    <property type="entry name" value="DsbA_family"/>
    <property type="match status" value="1"/>
</dbReference>
<dbReference type="RefSeq" id="WP_073716734.1">
    <property type="nucleotide sequence ID" value="NZ_MQVR01000038.1"/>
</dbReference>
<comment type="caution">
    <text evidence="4">The sequence shown here is derived from an EMBL/GenBank/DDBJ whole genome shotgun (WGS) entry which is preliminary data.</text>
</comment>
<feature type="transmembrane region" description="Helical" evidence="2">
    <location>
        <begin position="38"/>
        <end position="58"/>
    </location>
</feature>
<keyword evidence="5" id="KW-1185">Reference proteome</keyword>
<reference evidence="5" key="1">
    <citation type="submission" date="2016-12" db="EMBL/GenBank/DDBJ databases">
        <authorList>
            <person name="Meng X."/>
        </authorList>
    </citation>
    <scope>NUCLEOTIDE SEQUENCE [LARGE SCALE GENOMIC DNA]</scope>
    <source>
        <strain evidence="5">DSM 19116</strain>
    </source>
</reference>
<keyword evidence="2" id="KW-0472">Membrane</keyword>
<evidence type="ECO:0000256" key="1">
    <source>
        <dbReference type="SAM" id="MobiDB-lite"/>
    </source>
</evidence>
<evidence type="ECO:0000259" key="3">
    <source>
        <dbReference type="Pfam" id="PF13462"/>
    </source>
</evidence>
<dbReference type="AlphaFoldDB" id="A0A1Q5Q1T2"/>
<protein>
    <recommendedName>
        <fullName evidence="3">Thioredoxin-like fold domain-containing protein</fullName>
    </recommendedName>
</protein>
<name>A0A1Q5Q1T2_9ACTO</name>
<dbReference type="Pfam" id="PF13462">
    <property type="entry name" value="Thioredoxin_4"/>
    <property type="match status" value="1"/>
</dbReference>
<dbReference type="Gene3D" id="3.40.30.10">
    <property type="entry name" value="Glutaredoxin"/>
    <property type="match status" value="1"/>
</dbReference>
<evidence type="ECO:0000256" key="2">
    <source>
        <dbReference type="SAM" id="Phobius"/>
    </source>
</evidence>
<dbReference type="Proteomes" id="UP000185628">
    <property type="component" value="Unassembled WGS sequence"/>
</dbReference>
<dbReference type="InterPro" id="IPR036249">
    <property type="entry name" value="Thioredoxin-like_sf"/>
</dbReference>
<dbReference type="InterPro" id="IPR012336">
    <property type="entry name" value="Thioredoxin-like_fold"/>
</dbReference>
<accession>A0A1Q5Q1T2</accession>
<proteinExistence type="predicted"/>
<feature type="domain" description="Thioredoxin-like fold" evidence="3">
    <location>
        <begin position="114"/>
        <end position="268"/>
    </location>
</feature>
<evidence type="ECO:0000313" key="5">
    <source>
        <dbReference type="Proteomes" id="UP000185628"/>
    </source>
</evidence>
<organism evidence="4 5">
    <name type="scientific">Bowdeniella nasicola</name>
    <dbReference type="NCBI Taxonomy" id="208480"/>
    <lineage>
        <taxon>Bacteria</taxon>
        <taxon>Bacillati</taxon>
        <taxon>Actinomycetota</taxon>
        <taxon>Actinomycetes</taxon>
        <taxon>Actinomycetales</taxon>
        <taxon>Actinomycetaceae</taxon>
        <taxon>Bowdeniella</taxon>
    </lineage>
</organism>
<keyword evidence="2" id="KW-1133">Transmembrane helix</keyword>
<gene>
    <name evidence="4" type="ORF">BSZ39_07430</name>
</gene>
<sequence length="286" mass="30305">MGHNDARSTKAERREAARAEAARLRAEQEAKAKRTRNITIAGILALVLIVAGVVYFVISNSKNKPNANGSGDGTVQLTGEETSEALSATDVGNSKTAGSISFGKDLQANTANEGKPVVEVYADYTCGHCFTFEQSRTPKLLEMAKAGEITLVFHPVAILDRTPDNSSYPSRAADAIFAIAKDDPSKVITANSKFFEVWHNFVAGGAKGTMPSSKEIAAAAAEVGVKQEIVDKIADGSVDRVAKNATDNAGISGTPTVLLNGETLDPKNWGTDNDGTQMRQYILDNS</sequence>
<dbReference type="SUPFAM" id="SSF52833">
    <property type="entry name" value="Thioredoxin-like"/>
    <property type="match status" value="1"/>
</dbReference>